<dbReference type="RefSeq" id="WP_111400501.1">
    <property type="nucleotide sequence ID" value="NZ_QKYU01000042.1"/>
</dbReference>
<organism evidence="2 3">
    <name type="scientific">Humitalea rosea</name>
    <dbReference type="NCBI Taxonomy" id="990373"/>
    <lineage>
        <taxon>Bacteria</taxon>
        <taxon>Pseudomonadati</taxon>
        <taxon>Pseudomonadota</taxon>
        <taxon>Alphaproteobacteria</taxon>
        <taxon>Acetobacterales</taxon>
        <taxon>Roseomonadaceae</taxon>
        <taxon>Humitalea</taxon>
    </lineage>
</organism>
<feature type="transmembrane region" description="Helical" evidence="1">
    <location>
        <begin position="250"/>
        <end position="272"/>
    </location>
</feature>
<evidence type="ECO:0000313" key="3">
    <source>
        <dbReference type="Proteomes" id="UP000249688"/>
    </source>
</evidence>
<accession>A0A2W7IIB1</accession>
<keyword evidence="3" id="KW-1185">Reference proteome</keyword>
<keyword evidence="2" id="KW-0132">Cell division</keyword>
<proteinExistence type="predicted"/>
<sequence length="280" mass="28151">MSRADQSRRARDPLGLARALPFGLLPALVGAMALLAALALAGASAAAGFAEGWRSAASDTATVILPRGADVPDAVAQLGQLPGIAAAQAADPAALARLLRPWLGDDGGIALPSLVDLRLSGADVPDLAARVGAAVPGAVLEPHGPWAGQIANLAQAVRVVALAVLMLVAVVAAAVVAVGAGAGLAARRDAVLLLHEWGARDGEIAGRFARRLAFLAGVGATAGVIVALPPLLFVGQLVPGTQGGMLPLPWVSLAMVPLLAAALGWAVAQAVLRRWLRRRP</sequence>
<comment type="caution">
    <text evidence="2">The sequence shown here is derived from an EMBL/GenBank/DDBJ whole genome shotgun (WGS) entry which is preliminary data.</text>
</comment>
<gene>
    <name evidence="2" type="ORF">C8P66_14216</name>
</gene>
<name>A0A2W7IIB1_9PROT</name>
<keyword evidence="1" id="KW-0812">Transmembrane</keyword>
<keyword evidence="1" id="KW-1133">Transmembrane helix</keyword>
<dbReference type="GO" id="GO:0051301">
    <property type="term" value="P:cell division"/>
    <property type="evidence" value="ECO:0007669"/>
    <property type="project" value="UniProtKB-KW"/>
</dbReference>
<evidence type="ECO:0000313" key="2">
    <source>
        <dbReference type="EMBL" id="PZW37719.1"/>
    </source>
</evidence>
<dbReference type="AlphaFoldDB" id="A0A2W7IIB1"/>
<keyword evidence="1" id="KW-0472">Membrane</keyword>
<feature type="transmembrane region" description="Helical" evidence="1">
    <location>
        <begin position="159"/>
        <end position="186"/>
    </location>
</feature>
<reference evidence="2 3" key="1">
    <citation type="submission" date="2018-06" db="EMBL/GenBank/DDBJ databases">
        <title>Genomic Encyclopedia of Archaeal and Bacterial Type Strains, Phase II (KMG-II): from individual species to whole genera.</title>
        <authorList>
            <person name="Goeker M."/>
        </authorList>
    </citation>
    <scope>NUCLEOTIDE SEQUENCE [LARGE SCALE GENOMIC DNA]</scope>
    <source>
        <strain evidence="2 3">DSM 24525</strain>
    </source>
</reference>
<protein>
    <submittedName>
        <fullName evidence="2">Cell division transport system permease protein</fullName>
    </submittedName>
</protein>
<dbReference type="EMBL" id="QKYU01000042">
    <property type="protein sequence ID" value="PZW37719.1"/>
    <property type="molecule type" value="Genomic_DNA"/>
</dbReference>
<feature type="transmembrane region" description="Helical" evidence="1">
    <location>
        <begin position="212"/>
        <end position="238"/>
    </location>
</feature>
<keyword evidence="2" id="KW-0131">Cell cycle</keyword>
<dbReference type="Proteomes" id="UP000249688">
    <property type="component" value="Unassembled WGS sequence"/>
</dbReference>
<evidence type="ECO:0000256" key="1">
    <source>
        <dbReference type="SAM" id="Phobius"/>
    </source>
</evidence>